<evidence type="ECO:0000259" key="14">
    <source>
        <dbReference type="Pfam" id="PF20260"/>
    </source>
</evidence>
<dbReference type="InterPro" id="IPR006700">
    <property type="entry name" value="RsmE"/>
</dbReference>
<dbReference type="RefSeq" id="WP_006985941.1">
    <property type="nucleotide sequence ID" value="NZ_JH417941.1"/>
</dbReference>
<dbReference type="Gene3D" id="3.40.1280.10">
    <property type="match status" value="1"/>
</dbReference>
<dbReference type="STRING" id="797473.HMPREF9080_01944"/>
<evidence type="ECO:0000256" key="3">
    <source>
        <dbReference type="ARBA" id="ARBA00012328"/>
    </source>
</evidence>
<evidence type="ECO:0000256" key="2">
    <source>
        <dbReference type="ARBA" id="ARBA00005528"/>
    </source>
</evidence>
<evidence type="ECO:0000256" key="12">
    <source>
        <dbReference type="PIRNR" id="PIRNR015601"/>
    </source>
</evidence>
<dbReference type="InterPro" id="IPR046886">
    <property type="entry name" value="RsmE_MTase_dom"/>
</dbReference>
<keyword evidence="7 12" id="KW-0489">Methyltransferase</keyword>
<dbReference type="GO" id="GO:0070042">
    <property type="term" value="F:rRNA (uridine-N3-)-methyltransferase activity"/>
    <property type="evidence" value="ECO:0007669"/>
    <property type="project" value="TreeGrafter"/>
</dbReference>
<reference evidence="15 16" key="1">
    <citation type="submission" date="2011-08" db="EMBL/GenBank/DDBJ databases">
        <authorList>
            <person name="Weinstock G."/>
            <person name="Sodergren E."/>
            <person name="Clifton S."/>
            <person name="Fulton L."/>
            <person name="Fulton B."/>
            <person name="Courtney L."/>
            <person name="Fronick C."/>
            <person name="Harrison M."/>
            <person name="Strong C."/>
            <person name="Farmer C."/>
            <person name="Delahaunty K."/>
            <person name="Markovic C."/>
            <person name="Hall O."/>
            <person name="Minx P."/>
            <person name="Tomlinson C."/>
            <person name="Mitreva M."/>
            <person name="Hou S."/>
            <person name="Chen J."/>
            <person name="Wollam A."/>
            <person name="Pepin K.H."/>
            <person name="Johnson M."/>
            <person name="Bhonagiri V."/>
            <person name="Zhang X."/>
            <person name="Suruliraj S."/>
            <person name="Warren W."/>
            <person name="Chinwalla A."/>
            <person name="Mardis E.R."/>
            <person name="Wilson R.K."/>
        </authorList>
    </citation>
    <scope>NUCLEOTIDE SEQUENCE [LARGE SCALE GENOMIC DNA]</scope>
    <source>
        <strain evidence="15 16">F0432</strain>
    </source>
</reference>
<protein>
    <recommendedName>
        <fullName evidence="4 12">Ribosomal RNA small subunit methyltransferase E</fullName>
        <ecNumber evidence="3 12">2.1.1.193</ecNumber>
    </recommendedName>
</protein>
<evidence type="ECO:0000256" key="4">
    <source>
        <dbReference type="ARBA" id="ARBA00013673"/>
    </source>
</evidence>
<dbReference type="EC" id="2.1.1.193" evidence="3 12"/>
<evidence type="ECO:0000259" key="13">
    <source>
        <dbReference type="Pfam" id="PF04452"/>
    </source>
</evidence>
<dbReference type="PANTHER" id="PTHR30027:SF3">
    <property type="entry name" value="16S RRNA (URACIL(1498)-N(3))-METHYLTRANSFERASE"/>
    <property type="match status" value="1"/>
</dbReference>
<evidence type="ECO:0000256" key="1">
    <source>
        <dbReference type="ARBA" id="ARBA00004496"/>
    </source>
</evidence>
<keyword evidence="5 12" id="KW-0963">Cytoplasm</keyword>
<feature type="domain" description="Ribosomal RNA small subunit methyltransferase E PUA-like" evidence="14">
    <location>
        <begin position="20"/>
        <end position="54"/>
    </location>
</feature>
<dbReference type="InterPro" id="IPR046887">
    <property type="entry name" value="RsmE_PUA-like"/>
</dbReference>
<keyword evidence="8 12" id="KW-0808">Transferase</keyword>
<evidence type="ECO:0000256" key="9">
    <source>
        <dbReference type="ARBA" id="ARBA00022691"/>
    </source>
</evidence>
<comment type="caution">
    <text evidence="15">The sequence shown here is derived from an EMBL/GenBank/DDBJ whole genome shotgun (WGS) entry which is preliminary data.</text>
</comment>
<comment type="subcellular location">
    <subcellularLocation>
        <location evidence="1 12">Cytoplasm</location>
    </subcellularLocation>
</comment>
<comment type="function">
    <text evidence="10 12">Specifically methylates the N3 position of the uracil ring of uridine 1498 (m3U1498) in 16S rRNA. Acts on the fully assembled 30S ribosomal subunit.</text>
</comment>
<name>G9ZGN8_9GAMM</name>
<gene>
    <name evidence="15" type="ORF">HMPREF9080_01944</name>
</gene>
<dbReference type="PANTHER" id="PTHR30027">
    <property type="entry name" value="RIBOSOMAL RNA SMALL SUBUNIT METHYLTRANSFERASE E"/>
    <property type="match status" value="1"/>
</dbReference>
<dbReference type="SUPFAM" id="SSF75217">
    <property type="entry name" value="alpha/beta knot"/>
    <property type="match status" value="1"/>
</dbReference>
<dbReference type="GO" id="GO:0005737">
    <property type="term" value="C:cytoplasm"/>
    <property type="evidence" value="ECO:0007669"/>
    <property type="project" value="UniProtKB-SubCell"/>
</dbReference>
<evidence type="ECO:0000256" key="7">
    <source>
        <dbReference type="ARBA" id="ARBA00022603"/>
    </source>
</evidence>
<evidence type="ECO:0000256" key="8">
    <source>
        <dbReference type="ARBA" id="ARBA00022679"/>
    </source>
</evidence>
<sequence length="243" mass="26124">MREIRVFSALVLQAGMEIELDDNAHRHVARVLRLAAGDALTLFNGDGFDYAGEICFCDRRATRVRILGQENPGNESPLHLTLFAALLKGEAMDRVMQKAVELGISRIVPVAAARSEALPAGERRDKKLAHWQGVIVASAMQCGRAVLPALDEITPLAAVLDAADGLRWIFSPHHVPAAVDAPVSADRLSLLIGPEGGFTPDEVAAARSAGWFIQHLGPRILRADTAATVAIARAQSRYGDLSR</sequence>
<accession>G9ZGN8</accession>
<dbReference type="NCBIfam" id="NF008692">
    <property type="entry name" value="PRK11713.1-5"/>
    <property type="match status" value="1"/>
</dbReference>
<keyword evidence="9 12" id="KW-0949">S-adenosyl-L-methionine</keyword>
<dbReference type="SUPFAM" id="SSF88697">
    <property type="entry name" value="PUA domain-like"/>
    <property type="match status" value="1"/>
</dbReference>
<dbReference type="Proteomes" id="UP000004750">
    <property type="component" value="Unassembled WGS sequence"/>
</dbReference>
<dbReference type="CDD" id="cd18084">
    <property type="entry name" value="RsmE-like"/>
    <property type="match status" value="1"/>
</dbReference>
<comment type="similarity">
    <text evidence="2 12">Belongs to the RNA methyltransferase RsmE family.</text>
</comment>
<keyword evidence="6 12" id="KW-0698">rRNA processing</keyword>
<dbReference type="Gene3D" id="2.40.240.20">
    <property type="entry name" value="Hypothetical PUA domain-like, domain 1"/>
    <property type="match status" value="1"/>
</dbReference>
<dbReference type="PATRIC" id="fig|797473.3.peg.1582"/>
<dbReference type="GO" id="GO:0070475">
    <property type="term" value="P:rRNA base methylation"/>
    <property type="evidence" value="ECO:0007669"/>
    <property type="project" value="TreeGrafter"/>
</dbReference>
<proteinExistence type="inferred from homology"/>
<evidence type="ECO:0000256" key="10">
    <source>
        <dbReference type="ARBA" id="ARBA00025699"/>
    </source>
</evidence>
<dbReference type="NCBIfam" id="TIGR00046">
    <property type="entry name" value="RsmE family RNA methyltransferase"/>
    <property type="match status" value="1"/>
</dbReference>
<dbReference type="HOGENOM" id="CLU_067442_5_1_6"/>
<evidence type="ECO:0000256" key="5">
    <source>
        <dbReference type="ARBA" id="ARBA00022490"/>
    </source>
</evidence>
<dbReference type="InterPro" id="IPR015947">
    <property type="entry name" value="PUA-like_sf"/>
</dbReference>
<dbReference type="InterPro" id="IPR029026">
    <property type="entry name" value="tRNA_m1G_MTases_N"/>
</dbReference>
<dbReference type="Pfam" id="PF20260">
    <property type="entry name" value="PUA_4"/>
    <property type="match status" value="1"/>
</dbReference>
<evidence type="ECO:0000313" key="15">
    <source>
        <dbReference type="EMBL" id="EHM53031.1"/>
    </source>
</evidence>
<evidence type="ECO:0000256" key="6">
    <source>
        <dbReference type="ARBA" id="ARBA00022552"/>
    </source>
</evidence>
<dbReference type="AlphaFoldDB" id="G9ZGN8"/>
<dbReference type="Pfam" id="PF04452">
    <property type="entry name" value="Methyltrans_RNA"/>
    <property type="match status" value="1"/>
</dbReference>
<organism evidence="15 16">
    <name type="scientific">Cardiobacterium valvarum F0432</name>
    <dbReference type="NCBI Taxonomy" id="797473"/>
    <lineage>
        <taxon>Bacteria</taxon>
        <taxon>Pseudomonadati</taxon>
        <taxon>Pseudomonadota</taxon>
        <taxon>Gammaproteobacteria</taxon>
        <taxon>Cardiobacteriales</taxon>
        <taxon>Cardiobacteriaceae</taxon>
        <taxon>Cardiobacterium</taxon>
    </lineage>
</organism>
<evidence type="ECO:0000256" key="11">
    <source>
        <dbReference type="ARBA" id="ARBA00047944"/>
    </source>
</evidence>
<evidence type="ECO:0000313" key="16">
    <source>
        <dbReference type="Proteomes" id="UP000004750"/>
    </source>
</evidence>
<dbReference type="InterPro" id="IPR029028">
    <property type="entry name" value="Alpha/beta_knot_MTases"/>
</dbReference>
<comment type="catalytic activity">
    <reaction evidence="11 12">
        <text>uridine(1498) in 16S rRNA + S-adenosyl-L-methionine = N(3)-methyluridine(1498) in 16S rRNA + S-adenosyl-L-homocysteine + H(+)</text>
        <dbReference type="Rhea" id="RHEA:42920"/>
        <dbReference type="Rhea" id="RHEA-COMP:10283"/>
        <dbReference type="Rhea" id="RHEA-COMP:10284"/>
        <dbReference type="ChEBI" id="CHEBI:15378"/>
        <dbReference type="ChEBI" id="CHEBI:57856"/>
        <dbReference type="ChEBI" id="CHEBI:59789"/>
        <dbReference type="ChEBI" id="CHEBI:65315"/>
        <dbReference type="ChEBI" id="CHEBI:74502"/>
        <dbReference type="EC" id="2.1.1.193"/>
    </reaction>
</comment>
<dbReference type="EMBL" id="AGCM01000114">
    <property type="protein sequence ID" value="EHM53031.1"/>
    <property type="molecule type" value="Genomic_DNA"/>
</dbReference>
<feature type="domain" description="Ribosomal RNA small subunit methyltransferase E methyltransferase" evidence="13">
    <location>
        <begin position="74"/>
        <end position="234"/>
    </location>
</feature>
<dbReference type="PIRSF" id="PIRSF015601">
    <property type="entry name" value="MTase_slr0722"/>
    <property type="match status" value="1"/>
</dbReference>